<dbReference type="AlphaFoldDB" id="A0A1W1CV75"/>
<organism evidence="2">
    <name type="scientific">hydrothermal vent metagenome</name>
    <dbReference type="NCBI Taxonomy" id="652676"/>
    <lineage>
        <taxon>unclassified sequences</taxon>
        <taxon>metagenomes</taxon>
        <taxon>ecological metagenomes</taxon>
    </lineage>
</organism>
<feature type="transmembrane region" description="Helical" evidence="1">
    <location>
        <begin position="7"/>
        <end position="23"/>
    </location>
</feature>
<sequence length="239" mass="26867">MQLNKSFITNFTAFLLVILSYTVTKYHEALLYTGLFALSGAVTNQLAIYMLFEKVPFLYGSGVIVNRFEAFKSAIKNLIMQEFFTQEQLENFFKKEEQKINLAPIIEETDFTPAFDALSKTVMESSFGGMLEMFGGESALESLKEPFTSKMKSAIITIVNSQAFNATLAQHMQSSTLNNDLLNSIEKIIDERLNELTPLMVKEIVQKLINEHLDWLVVWGGVFGGLIGLLSSFLMGNNL</sequence>
<feature type="transmembrane region" description="Helical" evidence="1">
    <location>
        <begin position="216"/>
        <end position="236"/>
    </location>
</feature>
<evidence type="ECO:0000313" key="2">
    <source>
        <dbReference type="EMBL" id="SFV69778.1"/>
    </source>
</evidence>
<keyword evidence="1" id="KW-0472">Membrane</keyword>
<evidence type="ECO:0000256" key="1">
    <source>
        <dbReference type="SAM" id="Phobius"/>
    </source>
</evidence>
<name>A0A1W1CV75_9ZZZZ</name>
<keyword evidence="1" id="KW-0812">Transmembrane</keyword>
<keyword evidence="1" id="KW-1133">Transmembrane helix</keyword>
<reference evidence="2" key="1">
    <citation type="submission" date="2016-10" db="EMBL/GenBank/DDBJ databases">
        <authorList>
            <person name="de Groot N.N."/>
        </authorList>
    </citation>
    <scope>NUCLEOTIDE SEQUENCE</scope>
</reference>
<protein>
    <recommendedName>
        <fullName evidence="3">DUF445 domain-containing protein</fullName>
    </recommendedName>
</protein>
<dbReference type="PANTHER" id="PTHR38568">
    <property type="entry name" value="DUF445 DOMAIN-CONTAINING PROTEIN-RELATED"/>
    <property type="match status" value="1"/>
</dbReference>
<proteinExistence type="predicted"/>
<dbReference type="PANTHER" id="PTHR38568:SF1">
    <property type="entry name" value="DUF445 DOMAIN-CONTAINING PROTEIN"/>
    <property type="match status" value="1"/>
</dbReference>
<dbReference type="EMBL" id="FPHK01000135">
    <property type="protein sequence ID" value="SFV69778.1"/>
    <property type="molecule type" value="Genomic_DNA"/>
</dbReference>
<gene>
    <name evidence="2" type="ORF">MNB_SM-6-204</name>
</gene>
<evidence type="ECO:0008006" key="3">
    <source>
        <dbReference type="Google" id="ProtNLM"/>
    </source>
</evidence>
<accession>A0A1W1CV75</accession>
<feature type="transmembrane region" description="Helical" evidence="1">
    <location>
        <begin position="29"/>
        <end position="52"/>
    </location>
</feature>